<evidence type="ECO:0000256" key="2">
    <source>
        <dbReference type="ARBA" id="ARBA00022771"/>
    </source>
</evidence>
<reference evidence="6 7" key="1">
    <citation type="submission" date="2016-10" db="EMBL/GenBank/DDBJ databases">
        <title>Draft genome sequences of four alkaliphilic bacteria belonging to the Anaerobacillus genus.</title>
        <authorList>
            <person name="Bassil N.M."/>
            <person name="Lloyd J.R."/>
        </authorList>
    </citation>
    <scope>NUCLEOTIDE SEQUENCE [LARGE SCALE GENOMIC DNA]</scope>
    <source>
        <strain evidence="6 7">DSM 15340</strain>
    </source>
</reference>
<evidence type="ECO:0000259" key="5">
    <source>
        <dbReference type="Pfam" id="PF01258"/>
    </source>
</evidence>
<keyword evidence="7" id="KW-1185">Reference proteome</keyword>
<evidence type="ECO:0000256" key="4">
    <source>
        <dbReference type="PROSITE-ProRule" id="PRU00510"/>
    </source>
</evidence>
<dbReference type="InterPro" id="IPR037187">
    <property type="entry name" value="DnaK_N"/>
</dbReference>
<dbReference type="NCBIfam" id="TIGR02890">
    <property type="entry name" value="bacill_yteA"/>
    <property type="match status" value="1"/>
</dbReference>
<evidence type="ECO:0000256" key="3">
    <source>
        <dbReference type="ARBA" id="ARBA00022833"/>
    </source>
</evidence>
<sequence>MGKYDDIKQQLIAEQNRLKERMKEVDRYDLNKTMSFSTGELSQYDNHPADTATDTYERGKDIALFEHITQQYEDIELALEKIENNTYGKCEVSGKEIPIERLQALPTARTLAEYSQEKVIAKERPVEEDVLKGFEKYNFDNNYRETEFDAEDAWQSVASFNDNSMVFEGSSLDSGEELVGYVEELEAFASTSIAGYQGDENIAIQRNVHYDHYMDQIDRLEASDEETDTY</sequence>
<comment type="caution">
    <text evidence="6">The sequence shown here is derived from an EMBL/GenBank/DDBJ whole genome shotgun (WGS) entry which is preliminary data.</text>
</comment>
<dbReference type="PROSITE" id="PS01102">
    <property type="entry name" value="ZF_DKSA_1"/>
    <property type="match status" value="1"/>
</dbReference>
<dbReference type="InterPro" id="IPR020458">
    <property type="entry name" value="Znf_DskA_TraR_CS"/>
</dbReference>
<name>A0A1S2LDL3_9BACI</name>
<dbReference type="PANTHER" id="PTHR33823:SF4">
    <property type="entry name" value="GENERAL STRESS PROTEIN 16O"/>
    <property type="match status" value="1"/>
</dbReference>
<dbReference type="SUPFAM" id="SSF109635">
    <property type="entry name" value="DnaK suppressor protein DksA, alpha-hairpin domain"/>
    <property type="match status" value="1"/>
</dbReference>
<accession>A0A1S2LDL3</accession>
<organism evidence="6 7">
    <name type="scientific">Anaerobacillus arseniciselenatis</name>
    <dbReference type="NCBI Taxonomy" id="85682"/>
    <lineage>
        <taxon>Bacteria</taxon>
        <taxon>Bacillati</taxon>
        <taxon>Bacillota</taxon>
        <taxon>Bacilli</taxon>
        <taxon>Bacillales</taxon>
        <taxon>Bacillaceae</taxon>
        <taxon>Anaerobacillus</taxon>
    </lineage>
</organism>
<evidence type="ECO:0000256" key="1">
    <source>
        <dbReference type="ARBA" id="ARBA00022723"/>
    </source>
</evidence>
<dbReference type="InterPro" id="IPR014240">
    <property type="entry name" value="YteA"/>
</dbReference>
<evidence type="ECO:0000313" key="6">
    <source>
        <dbReference type="EMBL" id="OIJ09827.1"/>
    </source>
</evidence>
<keyword evidence="2" id="KW-0863">Zinc-finger</keyword>
<dbReference type="RefSeq" id="WP_071314215.1">
    <property type="nucleotide sequence ID" value="NZ_MLQQ01000042.1"/>
</dbReference>
<proteinExistence type="predicted"/>
<dbReference type="PANTHER" id="PTHR33823">
    <property type="entry name" value="RNA POLYMERASE-BINDING TRANSCRIPTION FACTOR DKSA-RELATED"/>
    <property type="match status" value="1"/>
</dbReference>
<dbReference type="EMBL" id="MLQQ01000042">
    <property type="protein sequence ID" value="OIJ09827.1"/>
    <property type="molecule type" value="Genomic_DNA"/>
</dbReference>
<dbReference type="PROSITE" id="PS51128">
    <property type="entry name" value="ZF_DKSA_2"/>
    <property type="match status" value="1"/>
</dbReference>
<evidence type="ECO:0000313" key="7">
    <source>
        <dbReference type="Proteomes" id="UP000180098"/>
    </source>
</evidence>
<gene>
    <name evidence="6" type="ORF">BKP35_15190</name>
</gene>
<dbReference type="InterPro" id="IPR000962">
    <property type="entry name" value="Znf_DskA_TraR"/>
</dbReference>
<dbReference type="Gene3D" id="1.20.120.910">
    <property type="entry name" value="DksA, coiled-coil domain"/>
    <property type="match status" value="1"/>
</dbReference>
<protein>
    <recommendedName>
        <fullName evidence="5">Zinc finger DksA/TraR C4-type domain-containing protein</fullName>
    </recommendedName>
</protein>
<feature type="domain" description="Zinc finger DksA/TraR C4-type" evidence="5">
    <location>
        <begin position="86"/>
        <end position="109"/>
    </location>
</feature>
<dbReference type="GO" id="GO:0008270">
    <property type="term" value="F:zinc ion binding"/>
    <property type="evidence" value="ECO:0007669"/>
    <property type="project" value="UniProtKB-KW"/>
</dbReference>
<keyword evidence="3" id="KW-0862">Zinc</keyword>
<dbReference type="Pfam" id="PF01258">
    <property type="entry name" value="zf-dskA_traR"/>
    <property type="match status" value="1"/>
</dbReference>
<dbReference type="AlphaFoldDB" id="A0A1S2LDL3"/>
<dbReference type="Proteomes" id="UP000180098">
    <property type="component" value="Unassembled WGS sequence"/>
</dbReference>
<feature type="zinc finger region" description="dksA C4-type" evidence="4">
    <location>
        <begin position="90"/>
        <end position="114"/>
    </location>
</feature>
<dbReference type="OrthoDB" id="9811543at2"/>
<keyword evidence="1" id="KW-0479">Metal-binding</keyword>